<feature type="transmembrane region" description="Helical" evidence="6">
    <location>
        <begin position="114"/>
        <end position="134"/>
    </location>
</feature>
<evidence type="ECO:0000256" key="3">
    <source>
        <dbReference type="ARBA" id="ARBA00022692"/>
    </source>
</evidence>
<dbReference type="InterPro" id="IPR019264">
    <property type="entry name" value="DUF2179"/>
</dbReference>
<accession>A0A653AEH0</accession>
<proteinExistence type="predicted"/>
<dbReference type="AlphaFoldDB" id="A0A653AEH0"/>
<evidence type="ECO:0000313" key="8">
    <source>
        <dbReference type="EMBL" id="VBB46438.1"/>
    </source>
</evidence>
<dbReference type="PIRSF" id="PIRSF006483">
    <property type="entry name" value="Membrane_protein_YitT"/>
    <property type="match status" value="1"/>
</dbReference>
<feature type="transmembrane region" description="Helical" evidence="6">
    <location>
        <begin position="57"/>
        <end position="75"/>
    </location>
</feature>
<evidence type="ECO:0000259" key="7">
    <source>
        <dbReference type="Pfam" id="PF10035"/>
    </source>
</evidence>
<dbReference type="InterPro" id="IPR015867">
    <property type="entry name" value="N-reg_PII/ATP_PRibTrfase_C"/>
</dbReference>
<evidence type="ECO:0000256" key="5">
    <source>
        <dbReference type="ARBA" id="ARBA00023136"/>
    </source>
</evidence>
<comment type="subcellular location">
    <subcellularLocation>
        <location evidence="1">Cell membrane</location>
        <topology evidence="1">Multi-pass membrane protein</topology>
    </subcellularLocation>
</comment>
<keyword evidence="5 6" id="KW-0472">Membrane</keyword>
<dbReference type="Pfam" id="PF10035">
    <property type="entry name" value="DUF2179"/>
    <property type="match status" value="1"/>
</dbReference>
<evidence type="ECO:0000256" key="2">
    <source>
        <dbReference type="ARBA" id="ARBA00022475"/>
    </source>
</evidence>
<dbReference type="InterPro" id="IPR051461">
    <property type="entry name" value="UPF0750_membrane"/>
</dbReference>
<organism evidence="8">
    <name type="scientific">uncultured Paludibacter sp</name>
    <dbReference type="NCBI Taxonomy" id="497635"/>
    <lineage>
        <taxon>Bacteria</taxon>
        <taxon>Pseudomonadati</taxon>
        <taxon>Bacteroidota</taxon>
        <taxon>Bacteroidia</taxon>
        <taxon>Bacteroidales</taxon>
        <taxon>Paludibacteraceae</taxon>
        <taxon>Paludibacter</taxon>
        <taxon>environmental samples</taxon>
    </lineage>
</organism>
<feature type="transmembrane region" description="Helical" evidence="6">
    <location>
        <begin position="16"/>
        <end position="37"/>
    </location>
</feature>
<dbReference type="InterPro" id="IPR003740">
    <property type="entry name" value="YitT"/>
</dbReference>
<evidence type="ECO:0000256" key="6">
    <source>
        <dbReference type="SAM" id="Phobius"/>
    </source>
</evidence>
<evidence type="ECO:0000256" key="1">
    <source>
        <dbReference type="ARBA" id="ARBA00004651"/>
    </source>
</evidence>
<dbReference type="EMBL" id="UPXZ01000033">
    <property type="protein sequence ID" value="VBB46438.1"/>
    <property type="molecule type" value="Genomic_DNA"/>
</dbReference>
<keyword evidence="4 6" id="KW-1133">Transmembrane helix</keyword>
<protein>
    <recommendedName>
        <fullName evidence="7">DUF2179 domain-containing protein</fullName>
    </recommendedName>
</protein>
<keyword evidence="2" id="KW-1003">Cell membrane</keyword>
<dbReference type="PANTHER" id="PTHR33545:SF5">
    <property type="entry name" value="UPF0750 MEMBRANE PROTEIN YITT"/>
    <property type="match status" value="1"/>
</dbReference>
<dbReference type="PANTHER" id="PTHR33545">
    <property type="entry name" value="UPF0750 MEMBRANE PROTEIN YITT-RELATED"/>
    <property type="match status" value="1"/>
</dbReference>
<name>A0A653AEH0_9BACT</name>
<reference evidence="8" key="1">
    <citation type="submission" date="2018-07" db="EMBL/GenBank/DDBJ databases">
        <authorList>
            <consortium name="Genoscope - CEA"/>
            <person name="William W."/>
        </authorList>
    </citation>
    <scope>NUCLEOTIDE SEQUENCE</scope>
    <source>
        <strain evidence="8">IK1</strain>
    </source>
</reference>
<gene>
    <name evidence="8" type="ORF">TRIP_D390069</name>
</gene>
<sequence length="289" mass="31740">MEAKKSYLKNFYWKDYLMIFAGLILYAFGLTGFLLPNKIVTGGLAGITVLIKYSTDIPLWVSYVSINAVLLIIAYKIVGKSFVIKTVISVAVLTALLRYGELFITKPVISADSLLSSMIGAMFCGAGLGLVYSVNGSTGGTDIIGAVVTKYRHVSMGRVLLFVDILIVASSFFLFKSVEKIAIGLIVMGVMYYAVDVVISGMRQSVQFFIFTNRYEEVANHINSEIKRGCTIVDGMGWYSKKSQKIIIVLARKNESTSIFRLVKSIDQNAFVTQANVVGVYGKGFDVLK</sequence>
<dbReference type="GO" id="GO:0005886">
    <property type="term" value="C:plasma membrane"/>
    <property type="evidence" value="ECO:0007669"/>
    <property type="project" value="UniProtKB-SubCell"/>
</dbReference>
<feature type="domain" description="DUF2179" evidence="7">
    <location>
        <begin position="228"/>
        <end position="282"/>
    </location>
</feature>
<keyword evidence="3 6" id="KW-0812">Transmembrane</keyword>
<dbReference type="Pfam" id="PF02588">
    <property type="entry name" value="YitT_membrane"/>
    <property type="match status" value="1"/>
</dbReference>
<dbReference type="CDD" id="cd16380">
    <property type="entry name" value="YitT_C"/>
    <property type="match status" value="1"/>
</dbReference>
<feature type="transmembrane region" description="Helical" evidence="6">
    <location>
        <begin position="82"/>
        <end position="99"/>
    </location>
</feature>
<dbReference type="Gene3D" id="3.30.70.120">
    <property type="match status" value="1"/>
</dbReference>
<evidence type="ECO:0000256" key="4">
    <source>
        <dbReference type="ARBA" id="ARBA00022989"/>
    </source>
</evidence>
<feature type="transmembrane region" description="Helical" evidence="6">
    <location>
        <begin position="181"/>
        <end position="199"/>
    </location>
</feature>
<feature type="transmembrane region" description="Helical" evidence="6">
    <location>
        <begin position="155"/>
        <end position="175"/>
    </location>
</feature>